<reference evidence="2 3" key="1">
    <citation type="journal article" date="2020" name="ISME J.">
        <title>Uncovering the hidden diversity of litter-decomposition mechanisms in mushroom-forming fungi.</title>
        <authorList>
            <person name="Floudas D."/>
            <person name="Bentzer J."/>
            <person name="Ahren D."/>
            <person name="Johansson T."/>
            <person name="Persson P."/>
            <person name="Tunlid A."/>
        </authorList>
    </citation>
    <scope>NUCLEOTIDE SEQUENCE [LARGE SCALE GENOMIC DNA]</scope>
    <source>
        <strain evidence="2 3">CBS 291.85</strain>
    </source>
</reference>
<keyword evidence="3" id="KW-1185">Reference proteome</keyword>
<sequence length="172" mass="19204">MFPPCFLPLAPSFISVWGLPLALNNPPCPPRIPSVFRGVGVERRGVYPICVPALLLHLRLRFRFAYQRLFFSFRPPVPVLVSIRSVFPASPPRLPIQHLPLPICAVRHTHVAYVTTYPPTGSRFPAPLNPIHPLLYPLRRTLHAPLSIYHHHPKGRAPIQPLPVAGSAPNLS</sequence>
<keyword evidence="1" id="KW-0732">Signal</keyword>
<comment type="caution">
    <text evidence="2">The sequence shown here is derived from an EMBL/GenBank/DDBJ whole genome shotgun (WGS) entry which is preliminary data.</text>
</comment>
<name>A0A8H5CP66_9AGAR</name>
<organism evidence="2 3">
    <name type="scientific">Tetrapyrgos nigripes</name>
    <dbReference type="NCBI Taxonomy" id="182062"/>
    <lineage>
        <taxon>Eukaryota</taxon>
        <taxon>Fungi</taxon>
        <taxon>Dikarya</taxon>
        <taxon>Basidiomycota</taxon>
        <taxon>Agaricomycotina</taxon>
        <taxon>Agaricomycetes</taxon>
        <taxon>Agaricomycetidae</taxon>
        <taxon>Agaricales</taxon>
        <taxon>Marasmiineae</taxon>
        <taxon>Marasmiaceae</taxon>
        <taxon>Tetrapyrgos</taxon>
    </lineage>
</organism>
<evidence type="ECO:0000313" key="2">
    <source>
        <dbReference type="EMBL" id="KAF5344468.1"/>
    </source>
</evidence>
<evidence type="ECO:0000313" key="3">
    <source>
        <dbReference type="Proteomes" id="UP000559256"/>
    </source>
</evidence>
<feature type="signal peptide" evidence="1">
    <location>
        <begin position="1"/>
        <end position="18"/>
    </location>
</feature>
<evidence type="ECO:0000256" key="1">
    <source>
        <dbReference type="SAM" id="SignalP"/>
    </source>
</evidence>
<evidence type="ECO:0008006" key="4">
    <source>
        <dbReference type="Google" id="ProtNLM"/>
    </source>
</evidence>
<dbReference type="AlphaFoldDB" id="A0A8H5CP66"/>
<protein>
    <recommendedName>
        <fullName evidence="4">Secreted protein</fullName>
    </recommendedName>
</protein>
<accession>A0A8H5CP66</accession>
<proteinExistence type="predicted"/>
<dbReference type="EMBL" id="JAACJM010000124">
    <property type="protein sequence ID" value="KAF5344468.1"/>
    <property type="molecule type" value="Genomic_DNA"/>
</dbReference>
<feature type="chain" id="PRO_5034534145" description="Secreted protein" evidence="1">
    <location>
        <begin position="19"/>
        <end position="172"/>
    </location>
</feature>
<dbReference type="Proteomes" id="UP000559256">
    <property type="component" value="Unassembled WGS sequence"/>
</dbReference>
<gene>
    <name evidence="2" type="ORF">D9758_014148</name>
</gene>